<protein>
    <submittedName>
        <fullName evidence="1">Uncharacterized protein</fullName>
    </submittedName>
</protein>
<evidence type="ECO:0000313" key="1">
    <source>
        <dbReference type="EMBL" id="MEW9503577.1"/>
    </source>
</evidence>
<gene>
    <name evidence="1" type="ORF">AB1471_17775</name>
</gene>
<evidence type="ECO:0000313" key="2">
    <source>
        <dbReference type="Proteomes" id="UP001556040"/>
    </source>
</evidence>
<reference evidence="1 2" key="1">
    <citation type="journal article" date="1979" name="Int. J. Syst. Evol. Microbiol.">
        <title>Bacillus globisporus subsp. marinus subsp. nov.</title>
        <authorList>
            <person name="Liu H."/>
        </authorList>
    </citation>
    <scope>NUCLEOTIDE SEQUENCE [LARGE SCALE GENOMIC DNA]</scope>
    <source>
        <strain evidence="1 2">DSM 1297</strain>
    </source>
</reference>
<keyword evidence="2" id="KW-1185">Reference proteome</keyword>
<proteinExistence type="predicted"/>
<dbReference type="EMBL" id="JBFMIA010000258">
    <property type="protein sequence ID" value="MEW9503577.1"/>
    <property type="molecule type" value="Genomic_DNA"/>
</dbReference>
<organism evidence="1 2">
    <name type="scientific">Jeotgalibacillus marinus</name>
    <dbReference type="NCBI Taxonomy" id="86667"/>
    <lineage>
        <taxon>Bacteria</taxon>
        <taxon>Bacillati</taxon>
        <taxon>Bacillota</taxon>
        <taxon>Bacilli</taxon>
        <taxon>Bacillales</taxon>
        <taxon>Caryophanaceae</taxon>
        <taxon>Jeotgalibacillus</taxon>
    </lineage>
</organism>
<sequence>MEAAQEEWAKIYRRRTGYDAKTSFETITSSRHKEAYADRAWIRGDLDRVDPRWAQQAGDVTRVKAHEMMCNQP</sequence>
<dbReference type="Proteomes" id="UP001556040">
    <property type="component" value="Unassembled WGS sequence"/>
</dbReference>
<accession>A0ABV3Q8F6</accession>
<name>A0ABV3Q8F6_9BACL</name>
<feature type="non-terminal residue" evidence="1">
    <location>
        <position position="73"/>
    </location>
</feature>
<comment type="caution">
    <text evidence="1">The sequence shown here is derived from an EMBL/GenBank/DDBJ whole genome shotgun (WGS) entry which is preliminary data.</text>
</comment>